<dbReference type="InterPro" id="IPR004294">
    <property type="entry name" value="Carotenoid_Oase"/>
</dbReference>
<dbReference type="SUPFAM" id="SSF51004">
    <property type="entry name" value="C-terminal (heme d1) domain of cytochrome cd1-nitrite reductase"/>
    <property type="match status" value="1"/>
</dbReference>
<keyword evidence="4 5" id="KW-0408">Iron</keyword>
<gene>
    <name evidence="7" type="primary">Aste57867_21600</name>
    <name evidence="6" type="ORF">As57867_021531</name>
    <name evidence="7" type="ORF">ASTE57867_21600</name>
</gene>
<evidence type="ECO:0000256" key="4">
    <source>
        <dbReference type="ARBA" id="ARBA00023004"/>
    </source>
</evidence>
<name>A0A485LIK8_9STRA</name>
<organism evidence="7 8">
    <name type="scientific">Aphanomyces stellatus</name>
    <dbReference type="NCBI Taxonomy" id="120398"/>
    <lineage>
        <taxon>Eukaryota</taxon>
        <taxon>Sar</taxon>
        <taxon>Stramenopiles</taxon>
        <taxon>Oomycota</taxon>
        <taxon>Saprolegniomycetes</taxon>
        <taxon>Saprolegniales</taxon>
        <taxon>Verrucalvaceae</taxon>
        <taxon>Aphanomyces</taxon>
    </lineage>
</organism>
<reference evidence="7 8" key="1">
    <citation type="submission" date="2019-03" db="EMBL/GenBank/DDBJ databases">
        <authorList>
            <person name="Gaulin E."/>
            <person name="Dumas B."/>
        </authorList>
    </citation>
    <scope>NUCLEOTIDE SEQUENCE [LARGE SCALE GENOMIC DNA]</scope>
    <source>
        <strain evidence="7">CBS 568.67</strain>
    </source>
</reference>
<feature type="binding site" evidence="5">
    <location>
        <position position="499"/>
    </location>
    <ligand>
        <name>Fe cation</name>
        <dbReference type="ChEBI" id="CHEBI:24875"/>
        <note>catalytic</note>
    </ligand>
</feature>
<evidence type="ECO:0000313" key="8">
    <source>
        <dbReference type="Proteomes" id="UP000332933"/>
    </source>
</evidence>
<dbReference type="InterPro" id="IPR011048">
    <property type="entry name" value="Haem_d1_sf"/>
</dbReference>
<keyword evidence="3" id="KW-0560">Oxidoreductase</keyword>
<evidence type="ECO:0000256" key="3">
    <source>
        <dbReference type="ARBA" id="ARBA00023002"/>
    </source>
</evidence>
<dbReference type="PANTHER" id="PTHR10543">
    <property type="entry name" value="BETA-CAROTENE DIOXYGENASE"/>
    <property type="match status" value="1"/>
</dbReference>
<dbReference type="EMBL" id="VJMH01006983">
    <property type="protein sequence ID" value="KAF0686595.1"/>
    <property type="molecule type" value="Genomic_DNA"/>
</dbReference>
<dbReference type="EMBL" id="CAADRA010007009">
    <property type="protein sequence ID" value="VFT98270.1"/>
    <property type="molecule type" value="Genomic_DNA"/>
</dbReference>
<accession>A0A485LIK8</accession>
<dbReference type="OrthoDB" id="407010at2759"/>
<keyword evidence="8" id="KW-1185">Reference proteome</keyword>
<evidence type="ECO:0000256" key="1">
    <source>
        <dbReference type="ARBA" id="ARBA00006787"/>
    </source>
</evidence>
<reference evidence="6" key="2">
    <citation type="submission" date="2019-06" db="EMBL/GenBank/DDBJ databases">
        <title>Genomics analysis of Aphanomyces spp. identifies a new class of oomycete effector associated with host adaptation.</title>
        <authorList>
            <person name="Gaulin E."/>
        </authorList>
    </citation>
    <scope>NUCLEOTIDE SEQUENCE</scope>
    <source>
        <strain evidence="6">CBS 578.67</strain>
    </source>
</reference>
<dbReference type="Pfam" id="PF03055">
    <property type="entry name" value="RPE65"/>
    <property type="match status" value="1"/>
</dbReference>
<feature type="binding site" evidence="5">
    <location>
        <position position="313"/>
    </location>
    <ligand>
        <name>Fe cation</name>
        <dbReference type="ChEBI" id="CHEBI:24875"/>
        <note>catalytic</note>
    </ligand>
</feature>
<dbReference type="Proteomes" id="UP000332933">
    <property type="component" value="Unassembled WGS sequence"/>
</dbReference>
<keyword evidence="2 5" id="KW-0479">Metal-binding</keyword>
<evidence type="ECO:0000313" key="7">
    <source>
        <dbReference type="EMBL" id="VFT98270.1"/>
    </source>
</evidence>
<comment type="similarity">
    <text evidence="1">Belongs to the carotenoid oxygenase family.</text>
</comment>
<comment type="cofactor">
    <cofactor evidence="5">
        <name>Fe(2+)</name>
        <dbReference type="ChEBI" id="CHEBI:29033"/>
    </cofactor>
    <text evidence="5">Binds 1 Fe(2+) ion per subunit.</text>
</comment>
<evidence type="ECO:0000256" key="2">
    <source>
        <dbReference type="ARBA" id="ARBA00022723"/>
    </source>
</evidence>
<protein>
    <submittedName>
        <fullName evidence="7">Aste57867_21600 protein</fullName>
    </submittedName>
</protein>
<dbReference type="GO" id="GO:0016121">
    <property type="term" value="P:carotene catabolic process"/>
    <property type="evidence" value="ECO:0007669"/>
    <property type="project" value="TreeGrafter"/>
</dbReference>
<dbReference type="GO" id="GO:0010436">
    <property type="term" value="F:carotenoid dioxygenase activity"/>
    <property type="evidence" value="ECO:0007669"/>
    <property type="project" value="TreeGrafter"/>
</dbReference>
<dbReference type="PANTHER" id="PTHR10543:SF24">
    <property type="entry name" value="CAROTENOID ISOMEROOXYGENASE"/>
    <property type="match status" value="1"/>
</dbReference>
<feature type="binding site" evidence="5">
    <location>
        <position position="196"/>
    </location>
    <ligand>
        <name>Fe cation</name>
        <dbReference type="ChEBI" id="CHEBI:24875"/>
        <note>catalytic</note>
    </ligand>
</feature>
<evidence type="ECO:0000313" key="6">
    <source>
        <dbReference type="EMBL" id="KAF0686595.1"/>
    </source>
</evidence>
<evidence type="ECO:0000256" key="5">
    <source>
        <dbReference type="PIRSR" id="PIRSR604294-1"/>
    </source>
</evidence>
<dbReference type="GO" id="GO:0046872">
    <property type="term" value="F:metal ion binding"/>
    <property type="evidence" value="ECO:0007669"/>
    <property type="project" value="UniProtKB-KW"/>
</dbReference>
<sequence length="511" mass="56751">MDPISEVDAAKLGFQNGAQVPDAVACDVVDGAVPSWLTNSLLYRVGPGLYDIPVGGKKVRHVQHWIDGVGMIHEFHIRDDGSVWYRNRVAAQGHLDAIKSDMVLPVTFGQPEDPCVTIFGKAMATMRILVGWARPVLNNGVTVSYLPHPETKKPTLAVKTDANVIQLMDAETLTPTQVVDYGHWDPRIGDPASSSHTEYDPATGITYNHISDYPGFNTRMFGIDQDGHVRYAQIETPPRRRASYMHSFGSTSKYLILAAWPCFIDALKFLQVRNLMESFLWQPEKQTLFYVVDKATMTHVATYESTQAFFCFHTVNAFDDGDDIVLDLGYYDNIDVLTTFYVDKLTAPTGVTLGRHARFHLEAISKTTTAMPYPKVALPVIHNAANYEFQTINERYRHRADYMYVYGAATSDDAPLFNHLVKMNVETGEVIRWRAGECSFPGEPLFVPHPTATGPDDGVILSVVLDGNAKTSFLYVLDAKDFKVIAKVKGPVVVPLGFHGMFTAKAVKALP</sequence>
<feature type="binding site" evidence="5">
    <location>
        <position position="246"/>
    </location>
    <ligand>
        <name>Fe cation</name>
        <dbReference type="ChEBI" id="CHEBI:24875"/>
        <note>catalytic</note>
    </ligand>
</feature>
<dbReference type="AlphaFoldDB" id="A0A485LIK8"/>
<proteinExistence type="inferred from homology"/>